<dbReference type="InterPro" id="IPR002104">
    <property type="entry name" value="Integrase_catalytic"/>
</dbReference>
<dbReference type="AlphaFoldDB" id="A0A0G1QUW7"/>
<dbReference type="PROSITE" id="PS51898">
    <property type="entry name" value="TYR_RECOMBINASE"/>
    <property type="match status" value="1"/>
</dbReference>
<protein>
    <submittedName>
        <fullName evidence="7">Tyrosine recombinase XerC</fullName>
    </submittedName>
</protein>
<dbReference type="Gene3D" id="1.10.150.130">
    <property type="match status" value="1"/>
</dbReference>
<comment type="caution">
    <text evidence="7">The sequence shown here is derived from an EMBL/GenBank/DDBJ whole genome shotgun (WGS) entry which is preliminary data.</text>
</comment>
<dbReference type="EMBL" id="LCNE01000011">
    <property type="protein sequence ID" value="KKU48761.1"/>
    <property type="molecule type" value="Genomic_DNA"/>
</dbReference>
<organism evidence="7 8">
    <name type="scientific">candidate division WWE3 bacterium GW2011_GWA2_46_9</name>
    <dbReference type="NCBI Taxonomy" id="1619111"/>
    <lineage>
        <taxon>Bacteria</taxon>
        <taxon>Katanobacteria</taxon>
    </lineage>
</organism>
<name>A0A0G1QUW7_UNCKA</name>
<feature type="domain" description="Tyr recombinase" evidence="5">
    <location>
        <begin position="108"/>
        <end position="287"/>
    </location>
</feature>
<keyword evidence="3" id="KW-0233">DNA recombination</keyword>
<dbReference type="CDD" id="cd00397">
    <property type="entry name" value="DNA_BRE_C"/>
    <property type="match status" value="1"/>
</dbReference>
<keyword evidence="1" id="KW-0229">DNA integration</keyword>
<evidence type="ECO:0000313" key="8">
    <source>
        <dbReference type="Proteomes" id="UP000033946"/>
    </source>
</evidence>
<dbReference type="PANTHER" id="PTHR30349:SF81">
    <property type="entry name" value="TYROSINE RECOMBINASE XERC"/>
    <property type="match status" value="1"/>
</dbReference>
<dbReference type="Pfam" id="PF00589">
    <property type="entry name" value="Phage_integrase"/>
    <property type="match status" value="1"/>
</dbReference>
<dbReference type="PANTHER" id="PTHR30349">
    <property type="entry name" value="PHAGE INTEGRASE-RELATED"/>
    <property type="match status" value="1"/>
</dbReference>
<keyword evidence="2 4" id="KW-0238">DNA-binding</keyword>
<evidence type="ECO:0000313" key="7">
    <source>
        <dbReference type="EMBL" id="KKU48761.1"/>
    </source>
</evidence>
<evidence type="ECO:0000259" key="5">
    <source>
        <dbReference type="PROSITE" id="PS51898"/>
    </source>
</evidence>
<dbReference type="SUPFAM" id="SSF56349">
    <property type="entry name" value="DNA breaking-rejoining enzymes"/>
    <property type="match status" value="1"/>
</dbReference>
<dbReference type="GO" id="GO:0006310">
    <property type="term" value="P:DNA recombination"/>
    <property type="evidence" value="ECO:0007669"/>
    <property type="project" value="UniProtKB-KW"/>
</dbReference>
<evidence type="ECO:0000259" key="6">
    <source>
        <dbReference type="PROSITE" id="PS51900"/>
    </source>
</evidence>
<dbReference type="Pfam" id="PF02899">
    <property type="entry name" value="Phage_int_SAM_1"/>
    <property type="match status" value="1"/>
</dbReference>
<feature type="domain" description="Core-binding (CB)" evidence="6">
    <location>
        <begin position="2"/>
        <end position="87"/>
    </location>
</feature>
<evidence type="ECO:0000256" key="2">
    <source>
        <dbReference type="ARBA" id="ARBA00023125"/>
    </source>
</evidence>
<gene>
    <name evidence="7" type="ORF">UX69_C0011G0011</name>
</gene>
<accession>A0A0G1QUW7</accession>
<dbReference type="Gene3D" id="1.10.443.10">
    <property type="entry name" value="Intergrase catalytic core"/>
    <property type="match status" value="1"/>
</dbReference>
<evidence type="ECO:0000256" key="4">
    <source>
        <dbReference type="PROSITE-ProRule" id="PRU01248"/>
    </source>
</evidence>
<evidence type="ECO:0000256" key="3">
    <source>
        <dbReference type="ARBA" id="ARBA00023172"/>
    </source>
</evidence>
<dbReference type="InterPro" id="IPR010998">
    <property type="entry name" value="Integrase_recombinase_N"/>
</dbReference>
<dbReference type="InterPro" id="IPR044068">
    <property type="entry name" value="CB"/>
</dbReference>
<dbReference type="InterPro" id="IPR004107">
    <property type="entry name" value="Integrase_SAM-like_N"/>
</dbReference>
<dbReference type="InterPro" id="IPR050090">
    <property type="entry name" value="Tyrosine_recombinase_XerCD"/>
</dbReference>
<sequence>MIKLDLAHKNFVKNLEEQGRSKSTVIAYTKDIEQLTEHLFKKGINFVEDIETAHLEEFMAKLASQSYTAKSISRKTNSTKTFFRFLKDNNQLDKNVAEQLRHPKVEIKAPRILSKLEYRALRDAARVDVRTFAIIELLLQTGIRISELAQIKIADLAFKEPASLSIQKVDNHPARAIPLNNAAAEAIGDYLTIRPEMNREHLFITKTGKPLLIRNIRATIDRFFKSAGIESARVNDLRHTFVAHHLAQGTNLLTVSKIAGHKRVSTTERYLQYIEVNSKEEKTELGEL</sequence>
<dbReference type="InterPro" id="IPR013762">
    <property type="entry name" value="Integrase-like_cat_sf"/>
</dbReference>
<proteinExistence type="predicted"/>
<dbReference type="Proteomes" id="UP000033946">
    <property type="component" value="Unassembled WGS sequence"/>
</dbReference>
<evidence type="ECO:0000256" key="1">
    <source>
        <dbReference type="ARBA" id="ARBA00022908"/>
    </source>
</evidence>
<dbReference type="GO" id="GO:0003677">
    <property type="term" value="F:DNA binding"/>
    <property type="evidence" value="ECO:0007669"/>
    <property type="project" value="UniProtKB-UniRule"/>
</dbReference>
<reference evidence="7 8" key="1">
    <citation type="journal article" date="2015" name="Nature">
        <title>rRNA introns, odd ribosomes, and small enigmatic genomes across a large radiation of phyla.</title>
        <authorList>
            <person name="Brown C.T."/>
            <person name="Hug L.A."/>
            <person name="Thomas B.C."/>
            <person name="Sharon I."/>
            <person name="Castelle C.J."/>
            <person name="Singh A."/>
            <person name="Wilkins M.J."/>
            <person name="Williams K.H."/>
            <person name="Banfield J.F."/>
        </authorList>
    </citation>
    <scope>NUCLEOTIDE SEQUENCE [LARGE SCALE GENOMIC DNA]</scope>
</reference>
<dbReference type="InterPro" id="IPR011010">
    <property type="entry name" value="DNA_brk_join_enz"/>
</dbReference>
<dbReference type="PROSITE" id="PS51900">
    <property type="entry name" value="CB"/>
    <property type="match status" value="1"/>
</dbReference>
<dbReference type="GO" id="GO:0015074">
    <property type="term" value="P:DNA integration"/>
    <property type="evidence" value="ECO:0007669"/>
    <property type="project" value="UniProtKB-KW"/>
</dbReference>